<reference evidence="3" key="1">
    <citation type="submission" date="2022-04" db="EMBL/GenBank/DDBJ databases">
        <title>Complete genome sequence of a cyanobacterium, Nostoc sp. SO-36, isolated in Antarctica.</title>
        <authorList>
            <person name="Kanesaki Y."/>
            <person name="Effendi D."/>
            <person name="Sakamoto T."/>
            <person name="Ohtani S."/>
            <person name="Awai K."/>
        </authorList>
    </citation>
    <scope>NUCLEOTIDE SEQUENCE</scope>
    <source>
        <strain evidence="3">SO-36</strain>
    </source>
</reference>
<protein>
    <recommendedName>
        <fullName evidence="2">Ice-binding protein C-terminal domain-containing protein</fullName>
    </recommendedName>
</protein>
<evidence type="ECO:0000259" key="2">
    <source>
        <dbReference type="Pfam" id="PF07589"/>
    </source>
</evidence>
<dbReference type="Proteomes" id="UP001055453">
    <property type="component" value="Chromosome"/>
</dbReference>
<organism evidence="3 4">
    <name type="scientific">Nostoc cf. commune SO-36</name>
    <dbReference type="NCBI Taxonomy" id="449208"/>
    <lineage>
        <taxon>Bacteria</taxon>
        <taxon>Bacillati</taxon>
        <taxon>Cyanobacteriota</taxon>
        <taxon>Cyanophyceae</taxon>
        <taxon>Nostocales</taxon>
        <taxon>Nostocaceae</taxon>
        <taxon>Nostoc</taxon>
    </lineage>
</organism>
<feature type="signal peptide" evidence="1">
    <location>
        <begin position="1"/>
        <end position="30"/>
    </location>
</feature>
<dbReference type="Pfam" id="PF07589">
    <property type="entry name" value="PEP-CTERM"/>
    <property type="match status" value="1"/>
</dbReference>
<evidence type="ECO:0000313" key="4">
    <source>
        <dbReference type="Proteomes" id="UP001055453"/>
    </source>
</evidence>
<feature type="domain" description="Ice-binding protein C-terminal" evidence="2">
    <location>
        <begin position="249"/>
        <end position="273"/>
    </location>
</feature>
<feature type="chain" id="PRO_5046214894" description="Ice-binding protein C-terminal domain-containing protein" evidence="1">
    <location>
        <begin position="31"/>
        <end position="280"/>
    </location>
</feature>
<dbReference type="NCBIfam" id="TIGR02595">
    <property type="entry name" value="PEP_CTERM"/>
    <property type="match status" value="1"/>
</dbReference>
<sequence length="280" mass="29910">MTPNMKHNLFTAFIAATATLSGLFSQVETASATGFTWNSAWTQPTVYNKSQTSFNDTPFQQFVQAESVALPNSGQFKLDPSNLNLKYDYDVSVYFINEGAGYRNQLAFDSTGTTNKSGLLFNDISCAGAGCILGGSNTLKLGDGVKIGNITGGSQLDFWLRADGFNRGNSANIFGTETGSNADGLQHAVAYAYNNYILLAFEDLYGGLNASGVDSKTGKQNEGSDRDFNDVVVVLDIGEANVKALIGASVPEPSVTLSMFAVGAVSMFGLRRRRQSRTSN</sequence>
<dbReference type="EMBL" id="AP025732">
    <property type="protein sequence ID" value="BDI16055.1"/>
    <property type="molecule type" value="Genomic_DNA"/>
</dbReference>
<evidence type="ECO:0000256" key="1">
    <source>
        <dbReference type="SAM" id="SignalP"/>
    </source>
</evidence>
<gene>
    <name evidence="3" type="ORF">ANSO36C_18570</name>
</gene>
<proteinExistence type="predicted"/>
<accession>A0ABM7YZM3</accession>
<keyword evidence="4" id="KW-1185">Reference proteome</keyword>
<name>A0ABM7YZM3_NOSCO</name>
<dbReference type="InterPro" id="IPR013424">
    <property type="entry name" value="Ice-binding_C"/>
</dbReference>
<keyword evidence="1" id="KW-0732">Signal</keyword>
<evidence type="ECO:0000313" key="3">
    <source>
        <dbReference type="EMBL" id="BDI16055.1"/>
    </source>
</evidence>